<gene>
    <name evidence="7" type="primary">raiA</name>
    <name evidence="4" type="synonym">hpf</name>
    <name evidence="7" type="ORF">EOI86_12005</name>
</gene>
<dbReference type="Gene3D" id="3.30.505.50">
    <property type="entry name" value="Sigma 54 modulation/S30EA ribosomal protein, C-terminal domain"/>
    <property type="match status" value="1"/>
</dbReference>
<dbReference type="GO" id="GO:0045900">
    <property type="term" value="P:negative regulation of translational elongation"/>
    <property type="evidence" value="ECO:0007669"/>
    <property type="project" value="TreeGrafter"/>
</dbReference>
<dbReference type="HAMAP" id="MF_00839">
    <property type="entry name" value="HPF"/>
    <property type="match status" value="1"/>
</dbReference>
<comment type="function">
    <text evidence="4">Required for dimerization of active 70S ribosomes into 100S ribosomes in stationary phase; 100S ribosomes are translationally inactive and sometimes present during exponential growth.</text>
</comment>
<keyword evidence="8" id="KW-1185">Reference proteome</keyword>
<dbReference type="PANTHER" id="PTHR33231:SF1">
    <property type="entry name" value="30S RIBOSOMAL PROTEIN"/>
    <property type="match status" value="1"/>
</dbReference>
<comment type="subunit">
    <text evidence="2">Associates exclusively with 100S ribosomes, which are dimers of 70S ribosomes.</text>
</comment>
<sequence length="196" mass="21452">MQLTVTGKKLDVGDALRARIEEGLGEAVAKYFDQPGDGTVTVSREGHTFRVDIQVHISKRIVVQGVGQAADAYAAFEEALEHVSKRLRRYKRRLKDHKHVSAEREVLQAQQYVISPEADDTDVEPAETGDQPAIVAEMPAEIETLSVSEAVMRLDLAGATAMLFRSSKHGGLNMVYVREDGNIGWVDPQIPAAGES</sequence>
<dbReference type="PANTHER" id="PTHR33231">
    <property type="entry name" value="30S RIBOSOMAL PROTEIN"/>
    <property type="match status" value="1"/>
</dbReference>
<name>A0A3S2W8R1_9PROT</name>
<dbReference type="NCBIfam" id="TIGR00741">
    <property type="entry name" value="yfiA"/>
    <property type="match status" value="1"/>
</dbReference>
<evidence type="ECO:0000256" key="3">
    <source>
        <dbReference type="ARBA" id="ARBA00041148"/>
    </source>
</evidence>
<keyword evidence="5" id="KW-0175">Coiled coil</keyword>
<evidence type="ECO:0000256" key="2">
    <source>
        <dbReference type="ARBA" id="ARBA00038695"/>
    </source>
</evidence>
<dbReference type="InterPro" id="IPR034694">
    <property type="entry name" value="HPF_long/plastid"/>
</dbReference>
<feature type="domain" description="Sigma 54 modulation/S30EA ribosomal protein C-terminal" evidence="6">
    <location>
        <begin position="131"/>
        <end position="184"/>
    </location>
</feature>
<dbReference type="RefSeq" id="WP_127765444.1">
    <property type="nucleotide sequence ID" value="NZ_SADE01000002.1"/>
</dbReference>
<dbReference type="Gene3D" id="3.30.160.100">
    <property type="entry name" value="Ribosome hibernation promotion factor-like"/>
    <property type="match status" value="1"/>
</dbReference>
<dbReference type="InterPro" id="IPR003489">
    <property type="entry name" value="RHF/RaiA"/>
</dbReference>
<dbReference type="GO" id="GO:0022627">
    <property type="term" value="C:cytosolic small ribosomal subunit"/>
    <property type="evidence" value="ECO:0007669"/>
    <property type="project" value="TreeGrafter"/>
</dbReference>
<dbReference type="InterPro" id="IPR038416">
    <property type="entry name" value="Ribosom_S30AE_C_sf"/>
</dbReference>
<evidence type="ECO:0000256" key="5">
    <source>
        <dbReference type="SAM" id="Coils"/>
    </source>
</evidence>
<dbReference type="CDD" id="cd00552">
    <property type="entry name" value="RaiA"/>
    <property type="match status" value="1"/>
</dbReference>
<dbReference type="Pfam" id="PF02482">
    <property type="entry name" value="Ribosomal_S30AE"/>
    <property type="match status" value="1"/>
</dbReference>
<dbReference type="InterPro" id="IPR032528">
    <property type="entry name" value="Ribosom_S30AE_C"/>
</dbReference>
<keyword evidence="1 4" id="KW-0810">Translation regulation</keyword>
<evidence type="ECO:0000256" key="4">
    <source>
        <dbReference type="HAMAP-Rule" id="MF_00839"/>
    </source>
</evidence>
<feature type="coiled-coil region" evidence="5">
    <location>
        <begin position="73"/>
        <end position="100"/>
    </location>
</feature>
<dbReference type="AlphaFoldDB" id="A0A3S2W8R1"/>
<dbReference type="OrthoDB" id="9794975at2"/>
<dbReference type="InterPro" id="IPR036567">
    <property type="entry name" value="RHF-like"/>
</dbReference>
<organism evidence="7 8">
    <name type="scientific">Hwanghaeella grinnelliae</name>
    <dbReference type="NCBI Taxonomy" id="2500179"/>
    <lineage>
        <taxon>Bacteria</taxon>
        <taxon>Pseudomonadati</taxon>
        <taxon>Pseudomonadota</taxon>
        <taxon>Alphaproteobacteria</taxon>
        <taxon>Rhodospirillales</taxon>
        <taxon>Rhodospirillaceae</taxon>
        <taxon>Hwanghaeella</taxon>
    </lineage>
</organism>
<comment type="caution">
    <text evidence="7">The sequence shown here is derived from an EMBL/GenBank/DDBJ whole genome shotgun (WGS) entry which is preliminary data.</text>
</comment>
<dbReference type="GO" id="GO:0043024">
    <property type="term" value="F:ribosomal small subunit binding"/>
    <property type="evidence" value="ECO:0007669"/>
    <property type="project" value="TreeGrafter"/>
</dbReference>
<keyword evidence="4" id="KW-0963">Cytoplasm</keyword>
<accession>A0A3S2W8R1</accession>
<proteinExistence type="inferred from homology"/>
<evidence type="ECO:0000313" key="7">
    <source>
        <dbReference type="EMBL" id="RVU35967.1"/>
    </source>
</evidence>
<comment type="similarity">
    <text evidence="4">Belongs to the HPF/YfiA ribosome-associated protein family. Long HPF subfamily.</text>
</comment>
<dbReference type="Proteomes" id="UP000287447">
    <property type="component" value="Unassembled WGS sequence"/>
</dbReference>
<reference evidence="8" key="1">
    <citation type="submission" date="2019-01" db="EMBL/GenBank/DDBJ databases">
        <title>Gri0909 isolated from a small marine red alga.</title>
        <authorList>
            <person name="Kim J."/>
            <person name="Jeong S.E."/>
            <person name="Jeon C.O."/>
        </authorList>
    </citation>
    <scope>NUCLEOTIDE SEQUENCE [LARGE SCALE GENOMIC DNA]</scope>
    <source>
        <strain evidence="8">Gri0909</strain>
    </source>
</reference>
<comment type="subunit">
    <text evidence="4">Interacts with 100S ribosomes.</text>
</comment>
<dbReference type="SUPFAM" id="SSF69754">
    <property type="entry name" value="Ribosome binding protein Y (YfiA homologue)"/>
    <property type="match status" value="1"/>
</dbReference>
<protein>
    <recommendedName>
        <fullName evidence="3 4">Ribosome hibernation promoting factor</fullName>
        <shortName evidence="4">HPF</shortName>
    </recommendedName>
</protein>
<evidence type="ECO:0000259" key="6">
    <source>
        <dbReference type="Pfam" id="PF16321"/>
    </source>
</evidence>
<evidence type="ECO:0000256" key="1">
    <source>
        <dbReference type="ARBA" id="ARBA00022845"/>
    </source>
</evidence>
<dbReference type="InterPro" id="IPR050574">
    <property type="entry name" value="HPF/YfiA_ribosome-assoc"/>
</dbReference>
<comment type="subcellular location">
    <subcellularLocation>
        <location evidence="4">Cytoplasm</location>
    </subcellularLocation>
</comment>
<evidence type="ECO:0000313" key="8">
    <source>
        <dbReference type="Proteomes" id="UP000287447"/>
    </source>
</evidence>
<dbReference type="EMBL" id="SADE01000002">
    <property type="protein sequence ID" value="RVU35967.1"/>
    <property type="molecule type" value="Genomic_DNA"/>
</dbReference>
<dbReference type="Pfam" id="PF16321">
    <property type="entry name" value="Ribosom_S30AE_C"/>
    <property type="match status" value="1"/>
</dbReference>